<evidence type="ECO:0000313" key="2">
    <source>
        <dbReference type="Proteomes" id="UP000000379"/>
    </source>
</evidence>
<dbReference type="AlphaFoldDB" id="D7CQS9"/>
<dbReference type="RefSeq" id="WP_013178428.1">
    <property type="nucleotide sequence ID" value="NC_014221.1"/>
</dbReference>
<dbReference type="EMBL" id="CP002049">
    <property type="protein sequence ID" value="ADI15063.1"/>
    <property type="molecule type" value="Genomic_DNA"/>
</dbReference>
<sequence length="48" mass="5259">MLLSADSVPPGNYSMIANLFVHQMEPGATQYEKPLRLESEPQTVTVAP</sequence>
<accession>D7CQS9</accession>
<protein>
    <submittedName>
        <fullName evidence="1">Uncharacterized protein</fullName>
    </submittedName>
</protein>
<reference evidence="2" key="1">
    <citation type="submission" date="2010-05" db="EMBL/GenBank/DDBJ databases">
        <title>The complete genome of Truepera radiovictris DSM 17093.</title>
        <authorList>
            <consortium name="US DOE Joint Genome Institute (JGI-PGF)"/>
            <person name="Lucas S."/>
            <person name="Copeland A."/>
            <person name="Lapidus A."/>
            <person name="Glavina del Rio T."/>
            <person name="Dalin E."/>
            <person name="Tice H."/>
            <person name="Bruce D."/>
            <person name="Goodwin L."/>
            <person name="Pitluck S."/>
            <person name="Kyrpides N."/>
            <person name="Mavromatis K."/>
            <person name="Ovchinnikova G."/>
            <person name="Munk A.C."/>
            <person name="Detter J.C."/>
            <person name="Han C."/>
            <person name="Tapia R."/>
            <person name="Land M."/>
            <person name="Hauser L."/>
            <person name="Markowitz V."/>
            <person name="Cheng J.-F."/>
            <person name="Hugenholtz P."/>
            <person name="Woyke T."/>
            <person name="Wu D."/>
            <person name="Tindall B."/>
            <person name="Pomrenke H.G."/>
            <person name="Brambilla E."/>
            <person name="Klenk H.-P."/>
            <person name="Eisen J.A."/>
        </authorList>
    </citation>
    <scope>NUCLEOTIDE SEQUENCE [LARGE SCALE GENOMIC DNA]</scope>
    <source>
        <strain evidence="2">DSM 17093 / CIP 108686 / LMG 22925 / RQ-24</strain>
    </source>
</reference>
<dbReference type="HOGENOM" id="CLU_3159054_0_0_0"/>
<dbReference type="KEGG" id="tra:Trad_1949"/>
<evidence type="ECO:0000313" key="1">
    <source>
        <dbReference type="EMBL" id="ADI15063.1"/>
    </source>
</evidence>
<gene>
    <name evidence="1" type="ordered locus">Trad_1949</name>
</gene>
<keyword evidence="2" id="KW-1185">Reference proteome</keyword>
<name>D7CQS9_TRURR</name>
<dbReference type="Proteomes" id="UP000000379">
    <property type="component" value="Chromosome"/>
</dbReference>
<reference evidence="1 2" key="2">
    <citation type="journal article" date="2011" name="Stand. Genomic Sci.">
        <title>Complete genome sequence of Truepera radiovictrix type strain (RQ-24).</title>
        <authorList>
            <person name="Ivanova N."/>
            <person name="Rohde C."/>
            <person name="Munk C."/>
            <person name="Nolan M."/>
            <person name="Lucas S."/>
            <person name="Del Rio T.G."/>
            <person name="Tice H."/>
            <person name="Deshpande S."/>
            <person name="Cheng J.F."/>
            <person name="Tapia R."/>
            <person name="Han C."/>
            <person name="Goodwin L."/>
            <person name="Pitluck S."/>
            <person name="Liolios K."/>
            <person name="Mavromatis K."/>
            <person name="Mikhailova N."/>
            <person name="Pati A."/>
            <person name="Chen A."/>
            <person name="Palaniappan K."/>
            <person name="Land M."/>
            <person name="Hauser L."/>
            <person name="Chang Y.J."/>
            <person name="Jeffries C.D."/>
            <person name="Brambilla E."/>
            <person name="Rohde M."/>
            <person name="Goker M."/>
            <person name="Tindall B.J."/>
            <person name="Woyke T."/>
            <person name="Bristow J."/>
            <person name="Eisen J.A."/>
            <person name="Markowitz V."/>
            <person name="Hugenholtz P."/>
            <person name="Kyrpides N.C."/>
            <person name="Klenk H.P."/>
            <person name="Lapidus A."/>
        </authorList>
    </citation>
    <scope>NUCLEOTIDE SEQUENCE [LARGE SCALE GENOMIC DNA]</scope>
    <source>
        <strain evidence="2">DSM 17093 / CIP 108686 / LMG 22925 / RQ-24</strain>
    </source>
</reference>
<organism evidence="1 2">
    <name type="scientific">Truepera radiovictrix (strain DSM 17093 / CIP 108686 / LMG 22925 / RQ-24)</name>
    <dbReference type="NCBI Taxonomy" id="649638"/>
    <lineage>
        <taxon>Bacteria</taxon>
        <taxon>Thermotogati</taxon>
        <taxon>Deinococcota</taxon>
        <taxon>Deinococci</taxon>
        <taxon>Trueperales</taxon>
        <taxon>Trueperaceae</taxon>
        <taxon>Truepera</taxon>
    </lineage>
</organism>
<proteinExistence type="predicted"/>